<evidence type="ECO:0000256" key="7">
    <source>
        <dbReference type="ARBA" id="ARBA00023237"/>
    </source>
</evidence>
<feature type="domain" description="TonB-dependent receptor plug" evidence="9">
    <location>
        <begin position="40"/>
        <end position="125"/>
    </location>
</feature>
<comment type="caution">
    <text evidence="10">The sequence shown here is derived from an EMBL/GenBank/DDBJ whole genome shotgun (WGS) entry which is preliminary data.</text>
</comment>
<keyword evidence="4 8" id="KW-0812">Transmembrane</keyword>
<evidence type="ECO:0000259" key="9">
    <source>
        <dbReference type="Pfam" id="PF07715"/>
    </source>
</evidence>
<dbReference type="SUPFAM" id="SSF56935">
    <property type="entry name" value="Porins"/>
    <property type="match status" value="1"/>
</dbReference>
<dbReference type="Proteomes" id="UP000287410">
    <property type="component" value="Unassembled WGS sequence"/>
</dbReference>
<dbReference type="InterPro" id="IPR039426">
    <property type="entry name" value="TonB-dep_rcpt-like"/>
</dbReference>
<evidence type="ECO:0000313" key="10">
    <source>
        <dbReference type="EMBL" id="RUO28962.1"/>
    </source>
</evidence>
<sequence length="600" mass="66236">MWAMLLALAAADIERIEVHGRAAQHDAVVLNVASGYRSGETMADILRHAPGLQVRQTGGPGGALSLSMQGSGSSQVLVLLDGVPLTSTTLGTPLLQFLDPAEVASVEVISGAAAAAYGSGAMSGVVHIRTRADGDNVIAASQLRGDGDTAGGHGYLRLSQQLGRSQFAVSAALRDERYALQRRSPPLVGASSERSTVAGYQAGTYSINFERLLNSGNALRVRHQRQYTDADYQQDCVDAVTFAPLRCQPWLDNEQSLTQVEHVREQGNRQRRLSLSHFTDQAISSDHLSSAASWSGAGDLFSTKRWRAAYLTELQTTAGSTISRGFEWQRERAQSNVVDYQRSQRSRLALFSQWQSSQGSGFAWRVERMGSGSWVVTAQAKVKAQLTQHWSGAVALANGYREPGFNDLYWPGAGNPDLAREKSQSVQVTLKTRVKQGVQFRLQPFYQRWRRLIAWAPGDNGLWAPQNIDRASSRGVTAAGDWQLSESVSLHGHLTWQRARDDDSNQRLAYRAGHHAQLRLTQQGQRLRWSLSGHGRNRLYTSEGEALPGYLSLDAELAWLLRPGAELSLHASNLGNQRYAERRDWFEPGRQLRLGFTWRY</sequence>
<evidence type="ECO:0000256" key="2">
    <source>
        <dbReference type="ARBA" id="ARBA00022448"/>
    </source>
</evidence>
<dbReference type="Pfam" id="PF07715">
    <property type="entry name" value="Plug"/>
    <property type="match status" value="1"/>
</dbReference>
<organism evidence="10 11">
    <name type="scientific">Aliidiomarina sedimenti</name>
    <dbReference type="NCBI Taxonomy" id="1933879"/>
    <lineage>
        <taxon>Bacteria</taxon>
        <taxon>Pseudomonadati</taxon>
        <taxon>Pseudomonadota</taxon>
        <taxon>Gammaproteobacteria</taxon>
        <taxon>Alteromonadales</taxon>
        <taxon>Idiomarinaceae</taxon>
        <taxon>Aliidiomarina</taxon>
    </lineage>
</organism>
<name>A0ABY0BXB6_9GAMM</name>
<evidence type="ECO:0000256" key="5">
    <source>
        <dbReference type="ARBA" id="ARBA00022729"/>
    </source>
</evidence>
<dbReference type="PANTHER" id="PTHR30069">
    <property type="entry name" value="TONB-DEPENDENT OUTER MEMBRANE RECEPTOR"/>
    <property type="match status" value="1"/>
</dbReference>
<keyword evidence="2 8" id="KW-0813">Transport</keyword>
<evidence type="ECO:0000256" key="6">
    <source>
        <dbReference type="ARBA" id="ARBA00023136"/>
    </source>
</evidence>
<evidence type="ECO:0000256" key="8">
    <source>
        <dbReference type="PROSITE-ProRule" id="PRU01360"/>
    </source>
</evidence>
<comment type="similarity">
    <text evidence="8">Belongs to the TonB-dependent receptor family.</text>
</comment>
<evidence type="ECO:0000313" key="11">
    <source>
        <dbReference type="Proteomes" id="UP000287410"/>
    </source>
</evidence>
<evidence type="ECO:0000256" key="1">
    <source>
        <dbReference type="ARBA" id="ARBA00004571"/>
    </source>
</evidence>
<dbReference type="Gene3D" id="2.40.170.20">
    <property type="entry name" value="TonB-dependent receptor, beta-barrel domain"/>
    <property type="match status" value="1"/>
</dbReference>
<comment type="subcellular location">
    <subcellularLocation>
        <location evidence="1 8">Cell outer membrane</location>
        <topology evidence="1 8">Multi-pass membrane protein</topology>
    </subcellularLocation>
</comment>
<keyword evidence="6 8" id="KW-0472">Membrane</keyword>
<evidence type="ECO:0000256" key="3">
    <source>
        <dbReference type="ARBA" id="ARBA00022452"/>
    </source>
</evidence>
<evidence type="ECO:0000256" key="4">
    <source>
        <dbReference type="ARBA" id="ARBA00022692"/>
    </source>
</evidence>
<reference evidence="10 11" key="1">
    <citation type="journal article" date="2018" name="Front. Microbiol.">
        <title>Genome-Based Analysis Reveals the Taxonomy and Diversity of the Family Idiomarinaceae.</title>
        <authorList>
            <person name="Liu Y."/>
            <person name="Lai Q."/>
            <person name="Shao Z."/>
        </authorList>
    </citation>
    <scope>NUCLEOTIDE SEQUENCE [LARGE SCALE GENOMIC DNA]</scope>
    <source>
        <strain evidence="10 11">GBSy1</strain>
    </source>
</reference>
<dbReference type="PROSITE" id="PS52016">
    <property type="entry name" value="TONB_DEPENDENT_REC_3"/>
    <property type="match status" value="1"/>
</dbReference>
<dbReference type="PANTHER" id="PTHR30069:SF29">
    <property type="entry name" value="HEMOGLOBIN AND HEMOGLOBIN-HAPTOGLOBIN-BINDING PROTEIN 1-RELATED"/>
    <property type="match status" value="1"/>
</dbReference>
<dbReference type="Gene3D" id="2.170.130.10">
    <property type="entry name" value="TonB-dependent receptor, plug domain"/>
    <property type="match status" value="1"/>
</dbReference>
<keyword evidence="3 8" id="KW-1134">Transmembrane beta strand</keyword>
<dbReference type="InterPro" id="IPR036942">
    <property type="entry name" value="Beta-barrel_TonB_sf"/>
</dbReference>
<protein>
    <recommendedName>
        <fullName evidence="9">TonB-dependent receptor plug domain-containing protein</fullName>
    </recommendedName>
</protein>
<accession>A0ABY0BXB6</accession>
<dbReference type="RefSeq" id="WP_126789899.1">
    <property type="nucleotide sequence ID" value="NZ_PIPN01000005.1"/>
</dbReference>
<dbReference type="InterPro" id="IPR012910">
    <property type="entry name" value="Plug_dom"/>
</dbReference>
<keyword evidence="5" id="KW-0732">Signal</keyword>
<proteinExistence type="inferred from homology"/>
<keyword evidence="7 8" id="KW-0998">Cell outer membrane</keyword>
<keyword evidence="11" id="KW-1185">Reference proteome</keyword>
<dbReference type="InterPro" id="IPR037066">
    <property type="entry name" value="Plug_dom_sf"/>
</dbReference>
<dbReference type="EMBL" id="PIPN01000005">
    <property type="protein sequence ID" value="RUO28962.1"/>
    <property type="molecule type" value="Genomic_DNA"/>
</dbReference>
<gene>
    <name evidence="10" type="ORF">CWE12_11790</name>
</gene>